<keyword evidence="9" id="KW-1185">Reference proteome</keyword>
<dbReference type="SUPFAM" id="SSF48452">
    <property type="entry name" value="TPR-like"/>
    <property type="match status" value="1"/>
</dbReference>
<sequence length="1131" mass="122187">MLQVLVLGPVEARVGVEHLRIGGRKQQTLLARLATSEGHPVSPDHLVDDLWGQHPPRDPVHALQAHVSRLRATLPVDVEASSGGYRLAPGASTLDATEFAALAERGRAELAAGPPERAAATLRAAEGCWRGPAFGDLSDVSGLRPVAAGLESRRTRVLADRIEAEIACGDQAAVLGELRSLVTRHPLQEQWWALLVRALHQDGRRGDSLAAYQEARTVIVEELGLEPGQQLVQAHRAVLQDDGGATRAPTGVPVRRAPPRDGRRTLPEEVSRRVQAPFSGRLPELAELEAAWRRRDRGPGLVALSGEPGIGKTRLAAEFAARCGARGARVLFGRCDETIAVPYQPLMEMLQDYVDSCAPADLPSCLGRSPGPLVRLLPRLTTLLAAEVVPGPASDPETERYRLFEAVAEWLAHACVTEPLLVVIDDLQWADEATLLLLRRLLRSPTPLPMVIVTTHRDREHQPAHATTAAIADLVRHSEQVSRVPLAGLSRADLEELLADRIETGSDTGPTPGDLAVSIEAASGGNPLFALELARQTVDTRGPAGAPATGLPQGLRELVEQRVGRLPPPVQELLTCAAVIGRSFDPTLAQEALGLEASDLDARLDAAAYTLLIEASTGPRLEYVFSHDVVRAALYDAVPPLRRAELHRLVATSLERRHLVDLASHYHQLAHHFAAAAVVGPTTEAIHYLVLAGRSALEQRAPAVAVDHYTRALGLSPGSLPPARESDLLTELGIAQLQAGRPEYRTTLLRSAELARAEGDTARLAAAAVANSRGWWSSTAEIDDERVAVLEAALAADTEADPATRSRLLAGWSLETVRDPERRLESVRRSTEALQLARRCGDDLMLGRTLADHYAVTYASFSDPRGCARISAELLEVATRSGDDGLQMMAAVGHTQATLMLGDLETSDDFLERADRSATALSHHSRLWMVRTWQAGRLVLRGHLVEAEDTAAAALDLGVATDQPDAMTWFAGQLFTIRWMQGRLHELIDEIETQVATQADGIPAWRAAHALALAEVGRPTDAEKILDEFVSTDLHSLPYDMLWLQGVAYLCSACRAVGRTDMARVLYDALTPYAGLLADNATIGAGPVDLHLAQMARLLGEDTLAERHRAAAVRTCARIDAPLWLRRARDV</sequence>
<evidence type="ECO:0000259" key="7">
    <source>
        <dbReference type="PROSITE" id="PS51755"/>
    </source>
</evidence>
<keyword evidence="4" id="KW-0804">Transcription</keyword>
<comment type="similarity">
    <text evidence="1">Belongs to the AfsR/DnrI/RedD regulatory family.</text>
</comment>
<reference evidence="8 9" key="1">
    <citation type="submission" date="2020-07" db="EMBL/GenBank/DDBJ databases">
        <title>Sequencing the genomes of 1000 actinobacteria strains.</title>
        <authorList>
            <person name="Klenk H.-P."/>
        </authorList>
    </citation>
    <scope>NUCLEOTIDE SEQUENCE [LARGE SCALE GENOMIC DNA]</scope>
    <source>
        <strain evidence="8 9">DSM 18965</strain>
    </source>
</reference>
<dbReference type="CDD" id="cd15831">
    <property type="entry name" value="BTAD"/>
    <property type="match status" value="1"/>
</dbReference>
<dbReference type="AlphaFoldDB" id="A0A7Y9F2C1"/>
<dbReference type="PANTHER" id="PTHR35807:SF1">
    <property type="entry name" value="TRANSCRIPTIONAL REGULATOR REDD"/>
    <property type="match status" value="1"/>
</dbReference>
<dbReference type="GO" id="GO:0000160">
    <property type="term" value="P:phosphorelay signal transduction system"/>
    <property type="evidence" value="ECO:0007669"/>
    <property type="project" value="InterPro"/>
</dbReference>
<proteinExistence type="inferred from homology"/>
<dbReference type="InterPro" id="IPR001867">
    <property type="entry name" value="OmpR/PhoB-type_DNA-bd"/>
</dbReference>
<dbReference type="Pfam" id="PF13191">
    <property type="entry name" value="AAA_16"/>
    <property type="match status" value="1"/>
</dbReference>
<dbReference type="GO" id="GO:0006355">
    <property type="term" value="P:regulation of DNA-templated transcription"/>
    <property type="evidence" value="ECO:0007669"/>
    <property type="project" value="InterPro"/>
</dbReference>
<dbReference type="Pfam" id="PF00486">
    <property type="entry name" value="Trans_reg_C"/>
    <property type="match status" value="1"/>
</dbReference>
<feature type="DNA-binding region" description="OmpR/PhoB-type" evidence="5">
    <location>
        <begin position="1"/>
        <end position="97"/>
    </location>
</feature>
<dbReference type="InterPro" id="IPR011990">
    <property type="entry name" value="TPR-like_helical_dom_sf"/>
</dbReference>
<feature type="region of interest" description="Disordered" evidence="6">
    <location>
        <begin position="243"/>
        <end position="272"/>
    </location>
</feature>
<dbReference type="SMART" id="SM00382">
    <property type="entry name" value="AAA"/>
    <property type="match status" value="1"/>
</dbReference>
<gene>
    <name evidence="8" type="ORF">BKA08_002304</name>
</gene>
<name>A0A7Y9F2C1_9ACTN</name>
<dbReference type="SUPFAM" id="SSF46894">
    <property type="entry name" value="C-terminal effector domain of the bipartite response regulators"/>
    <property type="match status" value="1"/>
</dbReference>
<dbReference type="SMART" id="SM00862">
    <property type="entry name" value="Trans_reg_C"/>
    <property type="match status" value="1"/>
</dbReference>
<dbReference type="InterPro" id="IPR036388">
    <property type="entry name" value="WH-like_DNA-bd_sf"/>
</dbReference>
<evidence type="ECO:0000313" key="8">
    <source>
        <dbReference type="EMBL" id="NYD58066.1"/>
    </source>
</evidence>
<dbReference type="EMBL" id="JACCBE010000001">
    <property type="protein sequence ID" value="NYD58066.1"/>
    <property type="molecule type" value="Genomic_DNA"/>
</dbReference>
<dbReference type="InterPro" id="IPR051677">
    <property type="entry name" value="AfsR-DnrI-RedD_regulator"/>
</dbReference>
<feature type="domain" description="OmpR/PhoB-type" evidence="7">
    <location>
        <begin position="1"/>
        <end position="97"/>
    </location>
</feature>
<evidence type="ECO:0000256" key="4">
    <source>
        <dbReference type="ARBA" id="ARBA00023163"/>
    </source>
</evidence>
<evidence type="ECO:0000256" key="2">
    <source>
        <dbReference type="ARBA" id="ARBA00023015"/>
    </source>
</evidence>
<organism evidence="8 9">
    <name type="scientific">Nocardioides marinisabuli</name>
    <dbReference type="NCBI Taxonomy" id="419476"/>
    <lineage>
        <taxon>Bacteria</taxon>
        <taxon>Bacillati</taxon>
        <taxon>Actinomycetota</taxon>
        <taxon>Actinomycetes</taxon>
        <taxon>Propionibacteriales</taxon>
        <taxon>Nocardioidaceae</taxon>
        <taxon>Nocardioides</taxon>
    </lineage>
</organism>
<dbReference type="SMART" id="SM01043">
    <property type="entry name" value="BTAD"/>
    <property type="match status" value="1"/>
</dbReference>
<evidence type="ECO:0000256" key="3">
    <source>
        <dbReference type="ARBA" id="ARBA00023125"/>
    </source>
</evidence>
<dbReference type="InterPro" id="IPR005158">
    <property type="entry name" value="BTAD"/>
</dbReference>
<dbReference type="Proteomes" id="UP000516957">
    <property type="component" value="Unassembled WGS sequence"/>
</dbReference>
<dbReference type="InterPro" id="IPR016032">
    <property type="entry name" value="Sig_transdc_resp-reg_C-effctor"/>
</dbReference>
<dbReference type="Gene3D" id="1.10.10.10">
    <property type="entry name" value="Winged helix-like DNA-binding domain superfamily/Winged helix DNA-binding domain"/>
    <property type="match status" value="1"/>
</dbReference>
<dbReference type="Pfam" id="PF03704">
    <property type="entry name" value="BTAD"/>
    <property type="match status" value="1"/>
</dbReference>
<evidence type="ECO:0000256" key="5">
    <source>
        <dbReference type="PROSITE-ProRule" id="PRU01091"/>
    </source>
</evidence>
<evidence type="ECO:0000256" key="1">
    <source>
        <dbReference type="ARBA" id="ARBA00005820"/>
    </source>
</evidence>
<dbReference type="SUPFAM" id="SSF52540">
    <property type="entry name" value="P-loop containing nucleoside triphosphate hydrolases"/>
    <property type="match status" value="1"/>
</dbReference>
<accession>A0A7Y9F2C1</accession>
<evidence type="ECO:0000313" key="9">
    <source>
        <dbReference type="Proteomes" id="UP000516957"/>
    </source>
</evidence>
<dbReference type="Gene3D" id="1.25.40.10">
    <property type="entry name" value="Tetratricopeptide repeat domain"/>
    <property type="match status" value="2"/>
</dbReference>
<dbReference type="InterPro" id="IPR003593">
    <property type="entry name" value="AAA+_ATPase"/>
</dbReference>
<protein>
    <submittedName>
        <fullName evidence="8">DNA-binding SARP family transcriptional activator/tetratricopeptide (TPR) repeat protein</fullName>
    </submittedName>
</protein>
<keyword evidence="2" id="KW-0805">Transcription regulation</keyword>
<evidence type="ECO:0000256" key="6">
    <source>
        <dbReference type="SAM" id="MobiDB-lite"/>
    </source>
</evidence>
<dbReference type="GO" id="GO:0003677">
    <property type="term" value="F:DNA binding"/>
    <property type="evidence" value="ECO:0007669"/>
    <property type="project" value="UniProtKB-UniRule"/>
</dbReference>
<dbReference type="Gene3D" id="3.40.50.300">
    <property type="entry name" value="P-loop containing nucleotide triphosphate hydrolases"/>
    <property type="match status" value="1"/>
</dbReference>
<dbReference type="PANTHER" id="PTHR35807">
    <property type="entry name" value="TRANSCRIPTIONAL REGULATOR REDD-RELATED"/>
    <property type="match status" value="1"/>
</dbReference>
<feature type="compositionally biased region" description="Basic and acidic residues" evidence="6">
    <location>
        <begin position="258"/>
        <end position="272"/>
    </location>
</feature>
<dbReference type="PROSITE" id="PS51755">
    <property type="entry name" value="OMPR_PHOB"/>
    <property type="match status" value="1"/>
</dbReference>
<comment type="caution">
    <text evidence="8">The sequence shown here is derived from an EMBL/GenBank/DDBJ whole genome shotgun (WGS) entry which is preliminary data.</text>
</comment>
<dbReference type="InterPro" id="IPR027417">
    <property type="entry name" value="P-loop_NTPase"/>
</dbReference>
<dbReference type="RefSeq" id="WP_179615734.1">
    <property type="nucleotide sequence ID" value="NZ_CP059163.1"/>
</dbReference>
<dbReference type="InterPro" id="IPR041664">
    <property type="entry name" value="AAA_16"/>
</dbReference>
<keyword evidence="3 5" id="KW-0238">DNA-binding</keyword>